<feature type="region of interest" description="Disordered" evidence="1">
    <location>
        <begin position="355"/>
        <end position="394"/>
    </location>
</feature>
<feature type="region of interest" description="Disordered" evidence="1">
    <location>
        <begin position="489"/>
        <end position="509"/>
    </location>
</feature>
<gene>
    <name evidence="3" type="ORF">BO72DRAFT_136290</name>
</gene>
<feature type="region of interest" description="Disordered" evidence="1">
    <location>
        <begin position="820"/>
        <end position="842"/>
    </location>
</feature>
<keyword evidence="4" id="KW-1185">Reference proteome</keyword>
<feature type="domain" description="DUF2293" evidence="2">
    <location>
        <begin position="160"/>
        <end position="242"/>
    </location>
</feature>
<evidence type="ECO:0000259" key="2">
    <source>
        <dbReference type="Pfam" id="PF10056"/>
    </source>
</evidence>
<dbReference type="PANTHER" id="PTHR38113">
    <property type="match status" value="1"/>
</dbReference>
<dbReference type="Proteomes" id="UP000249789">
    <property type="component" value="Unassembled WGS sequence"/>
</dbReference>
<dbReference type="OrthoDB" id="5288828at2759"/>
<dbReference type="AlphaFoldDB" id="A0A8G1VXB8"/>
<organism evidence="3 4">
    <name type="scientific">Aspergillus fijiensis CBS 313.89</name>
    <dbReference type="NCBI Taxonomy" id="1448319"/>
    <lineage>
        <taxon>Eukaryota</taxon>
        <taxon>Fungi</taxon>
        <taxon>Dikarya</taxon>
        <taxon>Ascomycota</taxon>
        <taxon>Pezizomycotina</taxon>
        <taxon>Eurotiomycetes</taxon>
        <taxon>Eurotiomycetidae</taxon>
        <taxon>Eurotiales</taxon>
        <taxon>Aspergillaceae</taxon>
        <taxon>Aspergillus</taxon>
    </lineage>
</organism>
<dbReference type="VEuPathDB" id="FungiDB:BO72DRAFT_136290"/>
<dbReference type="EMBL" id="KZ824649">
    <property type="protein sequence ID" value="RAK76455.1"/>
    <property type="molecule type" value="Genomic_DNA"/>
</dbReference>
<dbReference type="GeneID" id="63856469"/>
<feature type="region of interest" description="Disordered" evidence="1">
    <location>
        <begin position="884"/>
        <end position="927"/>
    </location>
</feature>
<dbReference type="PANTHER" id="PTHR38113:SF1">
    <property type="entry name" value="DUF2293 DOMAIN-CONTAINING PROTEIN"/>
    <property type="match status" value="1"/>
</dbReference>
<feature type="compositionally biased region" description="Basic and acidic residues" evidence="1">
    <location>
        <begin position="831"/>
        <end position="840"/>
    </location>
</feature>
<sequence>MVRVTRRATSVFARRAPSRNVKKTARKHKVILESVTQEKKKLRSVISFEAKAPPGYTFIPAGNPQLTTACKEVCRKDSLKVFAVSTTPHMHTHNLSQHVHRIGYHFPSAVVATVCMDLGLHLTTAGKTMQFPTSAITKSRKRANSEASQTTINTEARDVIKDLFPNIPDNDLNQIIKTAFQKGQRKVGTAVELPLARRAQLAVVAHIRHVYTEYDRLLKATSFHEARSTVEEPTLAKLVEWRGDDENGKIVLEDVFREVIVISDDEDSDTEEELIQPFDRDQSVVVVSSNPRAEELQTNPVTYAGSSLRDTQLDISDEEAPPGCRFVPEIPKNNKLDRRGFSRYQAWDRAINRYRNIAEGDNPRRPPGNSPRPRRPLVARRPLQDTADSGSDSLFFPLEDRRTFSVPSQVTTNVETLSTAPKRAYANPAMEHQPYALLHAIGRPYQVKTFSSQLSGLPLERVRPSHGESRIIPRQESPNGPIFVSSHRNVSGHPVGQQQKPLEHGHSRTISHPEDHALPSIENPFPAELGRSNCGPVENLATRMSGGFAIRSVTPAHLPPQDVLRRDIDETTQYQTAKRRRTAFYYQPIQTENIRPSLPSAPVRSARLGEQLASSAYVPPARLPVQEDPSVRRHYAAPFGYVHTTDRQPEEHPYPSYTTRVRLGDEVFPHQMSRKHDNATFDILDRERPTHYRPPVEPRVVPTLRYAFVEDRSKGGLIPVQAVGMVRNNHDSQVPKHDDDRLRLPEVEPIQSTTWSGRNQGYALAPQEQPQRKGHYADDFVRAIDLSNSDPLDYPLERRLQTNYTRPGPDRVDLVYGSKQVNQQAGPESRPLPDRTHADPWSRSAIQRYGVVDDASQRYHETHDTSKAANRYTDRHYGEVSVLSRRELLEPPRYGPHTNEPSCPTYVRESERPRPPVSEGRTIVTVD</sequence>
<evidence type="ECO:0000256" key="1">
    <source>
        <dbReference type="SAM" id="MobiDB-lite"/>
    </source>
</evidence>
<name>A0A8G1VXB8_9EURO</name>
<protein>
    <recommendedName>
        <fullName evidence="2">DUF2293 domain-containing protein</fullName>
    </recommendedName>
</protein>
<evidence type="ECO:0000313" key="3">
    <source>
        <dbReference type="EMBL" id="RAK76455.1"/>
    </source>
</evidence>
<dbReference type="Pfam" id="PF10056">
    <property type="entry name" value="DUF2293"/>
    <property type="match status" value="1"/>
</dbReference>
<evidence type="ECO:0000313" key="4">
    <source>
        <dbReference type="Proteomes" id="UP000249789"/>
    </source>
</evidence>
<dbReference type="InterPro" id="IPR018744">
    <property type="entry name" value="DUF2293"/>
</dbReference>
<dbReference type="RefSeq" id="XP_040800465.1">
    <property type="nucleotide sequence ID" value="XM_040939136.1"/>
</dbReference>
<reference evidence="3 4" key="1">
    <citation type="submission" date="2018-02" db="EMBL/GenBank/DDBJ databases">
        <title>The genomes of Aspergillus section Nigri reveals drivers in fungal speciation.</title>
        <authorList>
            <consortium name="DOE Joint Genome Institute"/>
            <person name="Vesth T.C."/>
            <person name="Nybo J."/>
            <person name="Theobald S."/>
            <person name="Brandl J."/>
            <person name="Frisvad J.C."/>
            <person name="Nielsen K.F."/>
            <person name="Lyhne E.K."/>
            <person name="Kogle M.E."/>
            <person name="Kuo A."/>
            <person name="Riley R."/>
            <person name="Clum A."/>
            <person name="Nolan M."/>
            <person name="Lipzen A."/>
            <person name="Salamov A."/>
            <person name="Henrissat B."/>
            <person name="Wiebenga A."/>
            <person name="De vries R.P."/>
            <person name="Grigoriev I.V."/>
            <person name="Mortensen U.H."/>
            <person name="Andersen M.R."/>
            <person name="Baker S.E."/>
        </authorList>
    </citation>
    <scope>NUCLEOTIDE SEQUENCE [LARGE SCALE GENOMIC DNA]</scope>
    <source>
        <strain evidence="3 4">CBS 313.89</strain>
    </source>
</reference>
<proteinExistence type="predicted"/>
<accession>A0A8G1VXB8</accession>